<dbReference type="GO" id="GO:0005634">
    <property type="term" value="C:nucleus"/>
    <property type="evidence" value="ECO:0007669"/>
    <property type="project" value="TreeGrafter"/>
</dbReference>
<feature type="compositionally biased region" description="Basic and acidic residues" evidence="1">
    <location>
        <begin position="258"/>
        <end position="284"/>
    </location>
</feature>
<sequence length="418" mass="46635">MEKSAANLTNEVSITKISIKKEHLNDDIKEFAETAMNELLGWYGYDNAKDDLKMPKSCRSFSGSTSSKSSPKSTEGCGWCGKSVEESAALTAASAVYCSEMCFSQSRRANFKKSKTCDWCRHVRHTVSYVDFQEGASQLQFCSDKCLNQYKMHIFCRETRAHLELHPHLHSEDSTSSNLITPDLWLKNCKSPGKRSPSPSDARAPEKPPQTSPLPLISLAHPSKLTESSESRRRRLKAQKKNRKRMPATVTCTSLPKESPEGPQDLRVRHTPTDFEEKEPEQQDKLFRPIASPPRLPVPADEASAVAPPAPGRKLFDSLLPPPTIIVPYPIILPLPIPIPIPIPLPFKKEEPKVEKKDGFSQTEVEELKQVEVIVVGAVKEEEEEAAKPPGRPLRKRKAVGVRGAMKTRKVISNINNN</sequence>
<evidence type="ECO:0000313" key="2">
    <source>
        <dbReference type="EMBL" id="CAH1173671.1"/>
    </source>
</evidence>
<dbReference type="Proteomes" id="UP001153737">
    <property type="component" value="Chromosome 6"/>
</dbReference>
<feature type="compositionally biased region" description="Basic residues" evidence="1">
    <location>
        <begin position="232"/>
        <end position="246"/>
    </location>
</feature>
<feature type="region of interest" description="Disordered" evidence="1">
    <location>
        <begin position="190"/>
        <end position="284"/>
    </location>
</feature>
<feature type="compositionally biased region" description="Basic residues" evidence="1">
    <location>
        <begin position="393"/>
        <end position="403"/>
    </location>
</feature>
<protein>
    <recommendedName>
        <fullName evidence="4">Sine oculis-binding protein homolog</fullName>
    </recommendedName>
</protein>
<organism evidence="2 3">
    <name type="scientific">Phaedon cochleariae</name>
    <name type="common">Mustard beetle</name>
    <dbReference type="NCBI Taxonomy" id="80249"/>
    <lineage>
        <taxon>Eukaryota</taxon>
        <taxon>Metazoa</taxon>
        <taxon>Ecdysozoa</taxon>
        <taxon>Arthropoda</taxon>
        <taxon>Hexapoda</taxon>
        <taxon>Insecta</taxon>
        <taxon>Pterygota</taxon>
        <taxon>Neoptera</taxon>
        <taxon>Endopterygota</taxon>
        <taxon>Coleoptera</taxon>
        <taxon>Polyphaga</taxon>
        <taxon>Cucujiformia</taxon>
        <taxon>Chrysomeloidea</taxon>
        <taxon>Chrysomelidae</taxon>
        <taxon>Chrysomelinae</taxon>
        <taxon>Chrysomelini</taxon>
        <taxon>Phaedon</taxon>
    </lineage>
</organism>
<dbReference type="GO" id="GO:0048513">
    <property type="term" value="P:animal organ development"/>
    <property type="evidence" value="ECO:0007669"/>
    <property type="project" value="TreeGrafter"/>
</dbReference>
<dbReference type="PANTHER" id="PTHR23186:SF4">
    <property type="entry name" value="GH22790P"/>
    <property type="match status" value="1"/>
</dbReference>
<dbReference type="AlphaFoldDB" id="A0A9P0DRC9"/>
<evidence type="ECO:0000313" key="3">
    <source>
        <dbReference type="Proteomes" id="UP001153737"/>
    </source>
</evidence>
<dbReference type="EMBL" id="OU896712">
    <property type="protein sequence ID" value="CAH1173671.1"/>
    <property type="molecule type" value="Genomic_DNA"/>
</dbReference>
<accession>A0A9P0DRC9</accession>
<dbReference type="PANTHER" id="PTHR23186">
    <property type="entry name" value="RETINOIC ACID-INDUCED PROTEIN 2"/>
    <property type="match status" value="1"/>
</dbReference>
<proteinExistence type="predicted"/>
<reference evidence="2" key="2">
    <citation type="submission" date="2022-10" db="EMBL/GenBank/DDBJ databases">
        <authorList>
            <consortium name="ENA_rothamsted_submissions"/>
            <consortium name="culmorum"/>
            <person name="King R."/>
        </authorList>
    </citation>
    <scope>NUCLEOTIDE SEQUENCE</scope>
</reference>
<evidence type="ECO:0008006" key="4">
    <source>
        <dbReference type="Google" id="ProtNLM"/>
    </source>
</evidence>
<dbReference type="Pfam" id="PF15279">
    <property type="entry name" value="SOBP"/>
    <property type="match status" value="1"/>
</dbReference>
<feature type="region of interest" description="Disordered" evidence="1">
    <location>
        <begin position="382"/>
        <end position="403"/>
    </location>
</feature>
<evidence type="ECO:0000256" key="1">
    <source>
        <dbReference type="SAM" id="MobiDB-lite"/>
    </source>
</evidence>
<keyword evidence="3" id="KW-1185">Reference proteome</keyword>
<name>A0A9P0DRC9_PHACE</name>
<dbReference type="OrthoDB" id="6250723at2759"/>
<reference evidence="2" key="1">
    <citation type="submission" date="2022-01" db="EMBL/GenBank/DDBJ databases">
        <authorList>
            <person name="King R."/>
        </authorList>
    </citation>
    <scope>NUCLEOTIDE SEQUENCE</scope>
</reference>
<dbReference type="InterPro" id="IPR026092">
    <property type="entry name" value="RAI2/SOBP"/>
</dbReference>
<gene>
    <name evidence="2" type="ORF">PHAECO_LOCUS9983</name>
</gene>